<feature type="compositionally biased region" description="Polar residues" evidence="12">
    <location>
        <begin position="568"/>
        <end position="578"/>
    </location>
</feature>
<keyword evidence="2" id="KW-0540">Nuclease</keyword>
<dbReference type="InterPro" id="IPR014720">
    <property type="entry name" value="dsRBD_dom"/>
</dbReference>
<protein>
    <recommendedName>
        <fullName evidence="10">Co-chaperone protein p23-1</fullName>
    </recommendedName>
</protein>
<dbReference type="SUPFAM" id="SSF54768">
    <property type="entry name" value="dsRNA-binding domain-like"/>
    <property type="match status" value="3"/>
</dbReference>
<evidence type="ECO:0000256" key="1">
    <source>
        <dbReference type="ARBA" id="ARBA00004123"/>
    </source>
</evidence>
<keyword evidence="4" id="KW-0378">Hydrolase</keyword>
<dbReference type="CDD" id="cd06147">
    <property type="entry name" value="Rrp6p_like_exo"/>
    <property type="match status" value="1"/>
</dbReference>
<evidence type="ECO:0000256" key="6">
    <source>
        <dbReference type="ARBA" id="ARBA00022884"/>
    </source>
</evidence>
<organism evidence="16 17">
    <name type="scientific">Dorcoceras hygrometricum</name>
    <dbReference type="NCBI Taxonomy" id="472368"/>
    <lineage>
        <taxon>Eukaryota</taxon>
        <taxon>Viridiplantae</taxon>
        <taxon>Streptophyta</taxon>
        <taxon>Embryophyta</taxon>
        <taxon>Tracheophyta</taxon>
        <taxon>Spermatophyta</taxon>
        <taxon>Magnoliopsida</taxon>
        <taxon>eudicotyledons</taxon>
        <taxon>Gunneridae</taxon>
        <taxon>Pentapetalae</taxon>
        <taxon>asterids</taxon>
        <taxon>lamiids</taxon>
        <taxon>Lamiales</taxon>
        <taxon>Gesneriaceae</taxon>
        <taxon>Didymocarpoideae</taxon>
        <taxon>Trichosporeae</taxon>
        <taxon>Loxocarpinae</taxon>
        <taxon>Dorcoceras</taxon>
    </lineage>
</organism>
<sequence length="1341" mass="151133">MEIDQPEEEDSSSRKCEALRNLTGTKRLATSIAKLSGSSRGVPSRKDFHFYNNFQEFKNPVEDIDGKSKCMLQKIGETENLFGNPIAFPEDDAAFDWLENVNDQIFDKFDAYLEEFQRVKRNTESGGLKGVIQMKVVKVKPKIPFHVPTIPRPQDEYKIIVDNSNHPFEHVLLQISDDGSRFIHPLERLSVLDFIDTSDHDAEPVKPPPIENTPFKFVQEVKELKQLATKLHNAKEFAVDLEHNQYRSFQGLTCLMQISTRTEDFVIDTLKLHAQIGPHLREVFGDPSKRKVFHGADHDILWLQQDFGIYVCNMFDTGQASRVLKMERFSLEYLLLSFCGVQANKEYQNADWRIRPLPREMIKYVSFAIGYLMLYAKEDTHYLLYIYDIMRRKLLSSSAESESSDSPLVEVYKHSYDICIRLYEKELLTDSSYLHIYGVQDADFTAQQLAVVSGLNEWRDAVARAEDESTGYVLPNRTLFEIAKQMPLTSNNLRRLLKSKNPFIERNTDTMVCIIRQSIKKAPAFEAAVEYLKQRNLQTATQEAGVPTPEKHKVLRTAENVKFKKYDNSPNGTKSQNLLAPVKRKDKSQDVGSSKAKSAVQSVKKPLRVFGSLHGNSEKRQRVPDIRKHENSRPEQIKSSSSGTVFGRNEPFLSDAKISAIMSETSSHRETVAGPATRSDIVVLDDDSRKHDVKCPSSDDELASLEKSIADFAAELDADDDDNFIRQPEVLWAQRSDKVYLTVSLPDAKDVSVRCEPEGVFSFSAVGVNGEPFLVTLRLYEKVNPKGCKTKVGLRNILCSVQKQQKGWWKRLLRSEEKPPPYIKVDWNRWCDEDDEDSESNAASDEDFGELCQRRSWNLPEYSTVKDGPDHVPRFKAIAVVNGQRFENPVECKSAKEAQNSVAKIAYDYFNVSTPPRVHRQQSPPVDSQVIEPLVPACSSPIAPVSGMQVVSQVSQLPQIPVPVSPPPSSLPLPPPGLLAPNSALTKTVHMDVLQPNFGDRAHTSTHCRTSIGTVHMYKNRLQQYAQKKDLSLPVYTCESEGPPHARRFKSRVSFNGKSYETAEFFPTLKEAEHAAAKIACQMLQIDQIQEASLYKNLLQELTQKRGLLCPTYETIRSGPPHRSVFVSTVEIGSSTFHGDEAKSKKQAEMNAATVAYCALTESSLMAEGSKASSSVECVVYHNLMQTTLPAETMKRDEFITDEETEINAKRVKCSPEKETAKVPALLPPESSAQVEHQASVTGEHEALGTFCSKRVVFPCKSDFPIPDGASVNSDDRWVASKVELNKEPIGKMVVFPRKSDYPIPDGASVMPYSDDQWVAYKVELNQEPTTYVELNQEPTT</sequence>
<feature type="compositionally biased region" description="Low complexity" evidence="12">
    <location>
        <begin position="593"/>
        <end position="604"/>
    </location>
</feature>
<evidence type="ECO:0000313" key="16">
    <source>
        <dbReference type="EMBL" id="KZV48998.1"/>
    </source>
</evidence>
<dbReference type="Gene3D" id="3.30.420.10">
    <property type="entry name" value="Ribonuclease H-like superfamily/Ribonuclease H"/>
    <property type="match status" value="1"/>
</dbReference>
<evidence type="ECO:0000259" key="14">
    <source>
        <dbReference type="PROSITE" id="PS50967"/>
    </source>
</evidence>
<feature type="domain" description="DRBM" evidence="13">
    <location>
        <begin position="843"/>
        <end position="912"/>
    </location>
</feature>
<dbReference type="InterPro" id="IPR002562">
    <property type="entry name" value="3'-5'_exonuclease_dom"/>
</dbReference>
<dbReference type="GO" id="GO:0000166">
    <property type="term" value="F:nucleotide binding"/>
    <property type="evidence" value="ECO:0007669"/>
    <property type="project" value="InterPro"/>
</dbReference>
<dbReference type="Pfam" id="PF01612">
    <property type="entry name" value="DNA_pol_A_exo1"/>
    <property type="match status" value="1"/>
</dbReference>
<keyword evidence="3" id="KW-0677">Repeat</keyword>
<dbReference type="Pfam" id="PF00570">
    <property type="entry name" value="HRDC"/>
    <property type="match status" value="1"/>
</dbReference>
<dbReference type="GO" id="GO:0101031">
    <property type="term" value="C:protein folding chaperone complex"/>
    <property type="evidence" value="ECO:0007669"/>
    <property type="project" value="UniProtKB-ARBA"/>
</dbReference>
<evidence type="ECO:0000256" key="7">
    <source>
        <dbReference type="ARBA" id="ARBA00023158"/>
    </source>
</evidence>
<dbReference type="GO" id="GO:0000467">
    <property type="term" value="P:exonucleolytic trimming to generate mature 3'-end of 5.8S rRNA from tricistronic rRNA transcript (SSU-rRNA, 5.8S rRNA, LSU-rRNA)"/>
    <property type="evidence" value="ECO:0007669"/>
    <property type="project" value="InterPro"/>
</dbReference>
<dbReference type="FunFam" id="2.60.40.790:FF:000013">
    <property type="entry name" value="Very-long-chain (3R)-3-hydroxyacyl-CoA dehydratase"/>
    <property type="match status" value="1"/>
</dbReference>
<dbReference type="GO" id="GO:0071036">
    <property type="term" value="P:nuclear polyadenylation-dependent snoRNA catabolic process"/>
    <property type="evidence" value="ECO:0007669"/>
    <property type="project" value="TreeGrafter"/>
</dbReference>
<name>A0A2Z7CQD9_9LAMI</name>
<dbReference type="PROSITE" id="PS50967">
    <property type="entry name" value="HRDC"/>
    <property type="match status" value="1"/>
</dbReference>
<dbReference type="GO" id="GO:0051087">
    <property type="term" value="F:protein-folding chaperone binding"/>
    <property type="evidence" value="ECO:0007669"/>
    <property type="project" value="UniProtKB-ARBA"/>
</dbReference>
<feature type="domain" description="DRBM" evidence="13">
    <location>
        <begin position="1094"/>
        <end position="1162"/>
    </location>
</feature>
<dbReference type="InterPro" id="IPR002121">
    <property type="entry name" value="HRDC_dom"/>
</dbReference>
<dbReference type="SMART" id="SM00341">
    <property type="entry name" value="HRDC"/>
    <property type="match status" value="1"/>
</dbReference>
<dbReference type="PANTHER" id="PTHR12124">
    <property type="entry name" value="POLYMYOSITIS/SCLERODERMA AUTOANTIGEN-RELATED"/>
    <property type="match status" value="1"/>
</dbReference>
<evidence type="ECO:0000256" key="5">
    <source>
        <dbReference type="ARBA" id="ARBA00022839"/>
    </source>
</evidence>
<dbReference type="GO" id="GO:0071039">
    <property type="term" value="P:nuclear polyadenylation-dependent CUT catabolic process"/>
    <property type="evidence" value="ECO:0007669"/>
    <property type="project" value="TreeGrafter"/>
</dbReference>
<evidence type="ECO:0000256" key="4">
    <source>
        <dbReference type="ARBA" id="ARBA00022801"/>
    </source>
</evidence>
<dbReference type="InterPro" id="IPR044450">
    <property type="entry name" value="AtDRB-like_DSRM_1"/>
</dbReference>
<evidence type="ECO:0000256" key="9">
    <source>
        <dbReference type="ARBA" id="ARBA00025733"/>
    </source>
</evidence>
<evidence type="ECO:0000256" key="3">
    <source>
        <dbReference type="ARBA" id="ARBA00022737"/>
    </source>
</evidence>
<comment type="subcellular location">
    <subcellularLocation>
        <location evidence="1">Nucleus</location>
    </subcellularLocation>
</comment>
<evidence type="ECO:0000259" key="15">
    <source>
        <dbReference type="PROSITE" id="PS51203"/>
    </source>
</evidence>
<dbReference type="PROSITE" id="PS50137">
    <property type="entry name" value="DS_RBD"/>
    <property type="match status" value="3"/>
</dbReference>
<dbReference type="InterPro" id="IPR012337">
    <property type="entry name" value="RNaseH-like_sf"/>
</dbReference>
<dbReference type="GO" id="GO:0051879">
    <property type="term" value="F:Hsp90 protein binding"/>
    <property type="evidence" value="ECO:0007669"/>
    <property type="project" value="UniProtKB-ARBA"/>
</dbReference>
<keyword evidence="17" id="KW-1185">Reference proteome</keyword>
<dbReference type="Gene3D" id="1.10.150.80">
    <property type="entry name" value="HRDC domain"/>
    <property type="match status" value="1"/>
</dbReference>
<dbReference type="Pfam" id="PF04969">
    <property type="entry name" value="CS"/>
    <property type="match status" value="1"/>
</dbReference>
<dbReference type="InterPro" id="IPR008978">
    <property type="entry name" value="HSP20-like_chaperone"/>
</dbReference>
<dbReference type="InterPro" id="IPR045092">
    <property type="entry name" value="Rrp6-like"/>
</dbReference>
<dbReference type="SUPFAM" id="SSF47819">
    <property type="entry name" value="HRDC-like"/>
    <property type="match status" value="1"/>
</dbReference>
<reference evidence="16 17" key="1">
    <citation type="journal article" date="2015" name="Proc. Natl. Acad. Sci. U.S.A.">
        <title>The resurrection genome of Boea hygrometrica: A blueprint for survival of dehydration.</title>
        <authorList>
            <person name="Xiao L."/>
            <person name="Yang G."/>
            <person name="Zhang L."/>
            <person name="Yang X."/>
            <person name="Zhao S."/>
            <person name="Ji Z."/>
            <person name="Zhou Q."/>
            <person name="Hu M."/>
            <person name="Wang Y."/>
            <person name="Chen M."/>
            <person name="Xu Y."/>
            <person name="Jin H."/>
            <person name="Xiao X."/>
            <person name="Hu G."/>
            <person name="Bao F."/>
            <person name="Hu Y."/>
            <person name="Wan P."/>
            <person name="Li L."/>
            <person name="Deng X."/>
            <person name="Kuang T."/>
            <person name="Xiang C."/>
            <person name="Zhu J.K."/>
            <person name="Oliver M.J."/>
            <person name="He Y."/>
        </authorList>
    </citation>
    <scope>NUCLEOTIDE SEQUENCE [LARGE SCALE GENOMIC DNA]</scope>
    <source>
        <strain evidence="17">cv. XS01</strain>
    </source>
</reference>
<dbReference type="GO" id="GO:0071038">
    <property type="term" value="P:TRAMP-dependent tRNA surveillance pathway"/>
    <property type="evidence" value="ECO:0007669"/>
    <property type="project" value="TreeGrafter"/>
</dbReference>
<dbReference type="CDD" id="cd06465">
    <property type="entry name" value="p23_hB-ind1_like"/>
    <property type="match status" value="1"/>
</dbReference>
<dbReference type="SUPFAM" id="SSF53098">
    <property type="entry name" value="Ribonuclease H-like"/>
    <property type="match status" value="1"/>
</dbReference>
<dbReference type="GO" id="GO:0071037">
    <property type="term" value="P:nuclear polyadenylation-dependent snRNA catabolic process"/>
    <property type="evidence" value="ECO:0007669"/>
    <property type="project" value="TreeGrafter"/>
</dbReference>
<dbReference type="GO" id="GO:0000175">
    <property type="term" value="F:3'-5'-RNA exonuclease activity"/>
    <property type="evidence" value="ECO:0007669"/>
    <property type="project" value="InterPro"/>
</dbReference>
<dbReference type="PROSITE" id="PS51203">
    <property type="entry name" value="CS"/>
    <property type="match status" value="1"/>
</dbReference>
<dbReference type="InterPro" id="IPR036397">
    <property type="entry name" value="RNaseH_sf"/>
</dbReference>
<dbReference type="PANTHER" id="PTHR12124:SF47">
    <property type="entry name" value="EXOSOME COMPONENT 10"/>
    <property type="match status" value="1"/>
</dbReference>
<dbReference type="GO" id="GO:0009408">
    <property type="term" value="P:response to heat"/>
    <property type="evidence" value="ECO:0007669"/>
    <property type="project" value="UniProtKB-ARBA"/>
</dbReference>
<dbReference type="InterPro" id="IPR010997">
    <property type="entry name" value="HRDC-like_sf"/>
</dbReference>
<keyword evidence="7" id="KW-0943">RNA-mediated gene silencing</keyword>
<feature type="region of interest" description="Disordered" evidence="12">
    <location>
        <begin position="560"/>
        <end position="648"/>
    </location>
</feature>
<evidence type="ECO:0000256" key="11">
    <source>
        <dbReference type="PROSITE-ProRule" id="PRU00266"/>
    </source>
</evidence>
<gene>
    <name evidence="16" type="ORF">F511_09594</name>
</gene>
<dbReference type="CDD" id="cd19907">
    <property type="entry name" value="DSRM_AtDRB-like_rpt1"/>
    <property type="match status" value="1"/>
</dbReference>
<evidence type="ECO:0000313" key="17">
    <source>
        <dbReference type="Proteomes" id="UP000250235"/>
    </source>
</evidence>
<keyword evidence="6 11" id="KW-0694">RNA-binding</keyword>
<dbReference type="SMART" id="SM00358">
    <property type="entry name" value="DSRM"/>
    <property type="match status" value="3"/>
</dbReference>
<dbReference type="GO" id="GO:0003727">
    <property type="term" value="F:single-stranded RNA binding"/>
    <property type="evidence" value="ECO:0007669"/>
    <property type="project" value="TreeGrafter"/>
</dbReference>
<evidence type="ECO:0000256" key="8">
    <source>
        <dbReference type="ARBA" id="ARBA00023242"/>
    </source>
</evidence>
<dbReference type="EMBL" id="KQ993790">
    <property type="protein sequence ID" value="KZV48998.1"/>
    <property type="molecule type" value="Genomic_DNA"/>
</dbReference>
<dbReference type="Gene3D" id="3.30.160.20">
    <property type="match status" value="3"/>
</dbReference>
<dbReference type="InterPro" id="IPR049559">
    <property type="entry name" value="Rrp6p-like_exo"/>
</dbReference>
<comment type="similarity">
    <text evidence="9">Belongs to the p23/wos2 family.</text>
</comment>
<evidence type="ECO:0000259" key="13">
    <source>
        <dbReference type="PROSITE" id="PS50137"/>
    </source>
</evidence>
<dbReference type="GO" id="GO:0071044">
    <property type="term" value="P:histone mRNA catabolic process"/>
    <property type="evidence" value="ECO:0007669"/>
    <property type="project" value="TreeGrafter"/>
</dbReference>
<dbReference type="Proteomes" id="UP000250235">
    <property type="component" value="Unassembled WGS sequence"/>
</dbReference>
<keyword evidence="5" id="KW-0269">Exonuclease</keyword>
<dbReference type="Gene3D" id="2.60.40.790">
    <property type="match status" value="1"/>
</dbReference>
<evidence type="ECO:0000256" key="10">
    <source>
        <dbReference type="ARBA" id="ARBA00067235"/>
    </source>
</evidence>
<dbReference type="InterPro" id="IPR044876">
    <property type="entry name" value="HRDC_dom_sf"/>
</dbReference>
<dbReference type="GO" id="GO:0005730">
    <property type="term" value="C:nucleolus"/>
    <property type="evidence" value="ECO:0007669"/>
    <property type="project" value="TreeGrafter"/>
</dbReference>
<dbReference type="GO" id="GO:0071035">
    <property type="term" value="P:nuclear polyadenylation-dependent rRNA catabolic process"/>
    <property type="evidence" value="ECO:0007669"/>
    <property type="project" value="TreeGrafter"/>
</dbReference>
<dbReference type="FunFam" id="3.30.420.10:FF:000065">
    <property type="entry name" value="Protein RRP6-like 2 isoform A"/>
    <property type="match status" value="1"/>
</dbReference>
<dbReference type="FunFam" id="1.10.150.80:FF:000001">
    <property type="entry name" value="Putative exosome component 10"/>
    <property type="match status" value="1"/>
</dbReference>
<dbReference type="GO" id="GO:0071051">
    <property type="term" value="P:poly(A)-dependent snoRNA 3'-end processing"/>
    <property type="evidence" value="ECO:0007669"/>
    <property type="project" value="TreeGrafter"/>
</dbReference>
<dbReference type="OrthoDB" id="2250022at2759"/>
<dbReference type="SUPFAM" id="SSF49764">
    <property type="entry name" value="HSP20-like chaperones"/>
    <property type="match status" value="1"/>
</dbReference>
<feature type="domain" description="CS" evidence="15">
    <location>
        <begin position="725"/>
        <end position="813"/>
    </location>
</feature>
<evidence type="ECO:0000256" key="2">
    <source>
        <dbReference type="ARBA" id="ARBA00022722"/>
    </source>
</evidence>
<proteinExistence type="inferred from homology"/>
<feature type="compositionally biased region" description="Basic and acidic residues" evidence="12">
    <location>
        <begin position="616"/>
        <end position="636"/>
    </location>
</feature>
<feature type="domain" description="DRBM" evidence="13">
    <location>
        <begin position="1017"/>
        <end position="1086"/>
    </location>
</feature>
<dbReference type="InterPro" id="IPR007052">
    <property type="entry name" value="CS_dom"/>
</dbReference>
<dbReference type="Pfam" id="PF00035">
    <property type="entry name" value="dsrm"/>
    <property type="match status" value="3"/>
</dbReference>
<accession>A0A2Z7CQD9</accession>
<evidence type="ECO:0000256" key="12">
    <source>
        <dbReference type="SAM" id="MobiDB-lite"/>
    </source>
</evidence>
<dbReference type="GO" id="GO:0000176">
    <property type="term" value="C:nuclear exosome (RNase complex)"/>
    <property type="evidence" value="ECO:0007669"/>
    <property type="project" value="TreeGrafter"/>
</dbReference>
<dbReference type="SMART" id="SM00474">
    <property type="entry name" value="35EXOc"/>
    <property type="match status" value="1"/>
</dbReference>
<feature type="domain" description="HRDC" evidence="14">
    <location>
        <begin position="445"/>
        <end position="525"/>
    </location>
</feature>
<dbReference type="GO" id="GO:0003725">
    <property type="term" value="F:double-stranded RNA binding"/>
    <property type="evidence" value="ECO:0007669"/>
    <property type="project" value="InterPro"/>
</dbReference>
<keyword evidence="8" id="KW-0539">Nucleus</keyword>
<dbReference type="GO" id="GO:0071040">
    <property type="term" value="P:nuclear polyadenylation-dependent antisense transcript catabolic process"/>
    <property type="evidence" value="ECO:0007669"/>
    <property type="project" value="TreeGrafter"/>
</dbReference>
<dbReference type="GO" id="GO:0080188">
    <property type="term" value="P:gene silencing by siRNA-directed DNA methylation"/>
    <property type="evidence" value="ECO:0007669"/>
    <property type="project" value="UniProtKB-ARBA"/>
</dbReference>